<evidence type="ECO:0000259" key="2">
    <source>
        <dbReference type="Pfam" id="PF14831"/>
    </source>
</evidence>
<evidence type="ECO:0000256" key="1">
    <source>
        <dbReference type="SAM" id="MobiDB-lite"/>
    </source>
</evidence>
<keyword evidence="4" id="KW-1185">Reference proteome</keyword>
<evidence type="ECO:0000313" key="3">
    <source>
        <dbReference type="EMBL" id="KAF2148384.1"/>
    </source>
</evidence>
<dbReference type="InterPro" id="IPR028115">
    <property type="entry name" value="DUF4484"/>
</dbReference>
<dbReference type="Pfam" id="PF09804">
    <property type="entry name" value="DENND11"/>
    <property type="match status" value="1"/>
</dbReference>
<feature type="compositionally biased region" description="Low complexity" evidence="1">
    <location>
        <begin position="437"/>
        <end position="447"/>
    </location>
</feature>
<comment type="caution">
    <text evidence="3">The sequence shown here is derived from an EMBL/GenBank/DDBJ whole genome shotgun (WGS) entry which is preliminary data.</text>
</comment>
<evidence type="ECO:0000313" key="4">
    <source>
        <dbReference type="Proteomes" id="UP000799439"/>
    </source>
</evidence>
<feature type="compositionally biased region" description="Basic residues" evidence="1">
    <location>
        <begin position="450"/>
        <end position="464"/>
    </location>
</feature>
<dbReference type="OrthoDB" id="2152680at2759"/>
<dbReference type="InterPro" id="IPR018626">
    <property type="entry name" value="LCHN/Anr2"/>
</dbReference>
<dbReference type="Proteomes" id="UP000799439">
    <property type="component" value="Unassembled WGS sequence"/>
</dbReference>
<dbReference type="GO" id="GO:0005811">
    <property type="term" value="C:lipid droplet"/>
    <property type="evidence" value="ECO:0007669"/>
    <property type="project" value="TreeGrafter"/>
</dbReference>
<accession>A0A9P4IWY4</accession>
<dbReference type="AlphaFoldDB" id="A0A9P4IWY4"/>
<feature type="region of interest" description="Disordered" evidence="1">
    <location>
        <begin position="437"/>
        <end position="488"/>
    </location>
</feature>
<name>A0A9P4IWY4_9PEZI</name>
<proteinExistence type="predicted"/>
<protein>
    <recommendedName>
        <fullName evidence="2">DUF4484 domain-containing protein</fullName>
    </recommendedName>
</protein>
<dbReference type="PANTHER" id="PTHR28153:SF1">
    <property type="entry name" value="DUF4484 DOMAIN-CONTAINING PROTEIN"/>
    <property type="match status" value="1"/>
</dbReference>
<dbReference type="InterPro" id="IPR053056">
    <property type="entry name" value="Lipid_Metab_Assoc_Protein"/>
</dbReference>
<feature type="domain" description="DUF4484" evidence="2">
    <location>
        <begin position="394"/>
        <end position="529"/>
    </location>
</feature>
<dbReference type="EMBL" id="ML996093">
    <property type="protein sequence ID" value="KAF2148384.1"/>
    <property type="molecule type" value="Genomic_DNA"/>
</dbReference>
<dbReference type="Pfam" id="PF14831">
    <property type="entry name" value="DUF4484"/>
    <property type="match status" value="1"/>
</dbReference>
<reference evidence="3" key="1">
    <citation type="journal article" date="2020" name="Stud. Mycol.">
        <title>101 Dothideomycetes genomes: a test case for predicting lifestyles and emergence of pathogens.</title>
        <authorList>
            <person name="Haridas S."/>
            <person name="Albert R."/>
            <person name="Binder M."/>
            <person name="Bloem J."/>
            <person name="Labutti K."/>
            <person name="Salamov A."/>
            <person name="Andreopoulos B."/>
            <person name="Baker S."/>
            <person name="Barry K."/>
            <person name="Bills G."/>
            <person name="Bluhm B."/>
            <person name="Cannon C."/>
            <person name="Castanera R."/>
            <person name="Culley D."/>
            <person name="Daum C."/>
            <person name="Ezra D."/>
            <person name="Gonzalez J."/>
            <person name="Henrissat B."/>
            <person name="Kuo A."/>
            <person name="Liang C."/>
            <person name="Lipzen A."/>
            <person name="Lutzoni F."/>
            <person name="Magnuson J."/>
            <person name="Mondo S."/>
            <person name="Nolan M."/>
            <person name="Ohm R."/>
            <person name="Pangilinan J."/>
            <person name="Park H.-J."/>
            <person name="Ramirez L."/>
            <person name="Alfaro M."/>
            <person name="Sun H."/>
            <person name="Tritt A."/>
            <person name="Yoshinaga Y."/>
            <person name="Zwiers L.-H."/>
            <person name="Turgeon B."/>
            <person name="Goodwin S."/>
            <person name="Spatafora J."/>
            <person name="Crous P."/>
            <person name="Grigoriev I."/>
        </authorList>
    </citation>
    <scope>NUCLEOTIDE SEQUENCE</scope>
    <source>
        <strain evidence="3">CBS 260.36</strain>
    </source>
</reference>
<dbReference type="PANTHER" id="PTHR28153">
    <property type="entry name" value="PROTEIN, PUTATIVE-RELATED"/>
    <property type="match status" value="1"/>
</dbReference>
<organism evidence="3 4">
    <name type="scientific">Myriangium duriaei CBS 260.36</name>
    <dbReference type="NCBI Taxonomy" id="1168546"/>
    <lineage>
        <taxon>Eukaryota</taxon>
        <taxon>Fungi</taxon>
        <taxon>Dikarya</taxon>
        <taxon>Ascomycota</taxon>
        <taxon>Pezizomycotina</taxon>
        <taxon>Dothideomycetes</taxon>
        <taxon>Dothideomycetidae</taxon>
        <taxon>Myriangiales</taxon>
        <taxon>Myriangiaceae</taxon>
        <taxon>Myriangium</taxon>
    </lineage>
</organism>
<gene>
    <name evidence="3" type="ORF">K461DRAFT_288576</name>
</gene>
<sequence length="581" mass="64868">MPHANDGAEALPPIAALFLVVFDQKIGYKVSWQRSLPDIQLEGLVEYKSLPSGLHNVKQDLIYFTQDEYAGLSAFVSKAAGEADRNARFAAVGVYVPLSYGRLGRAWMHAQGLRELADSYVDKQDDRDALEKYWDTHRLATKTDEIRTAALEEPSSPIAVKPPVNKRASRALSEAAGFSVREHVLSPDHPALSMPGFLDAFGPLVFPLYRAALLKKRILFLGSAPIQRTCNFVYNLSIFSNIPVSIADTLPIDSASYRIKPLFNVGIHDIAELETKTKEGWVACTTDDILGTKRNLYDVLIEVPTNANEWPKIVTSDGKKVLATQRDLRRYNALNKELSRMDRLRAQQEQYRDEEAVESDNDDDVQPLMQSISSIVPEQQPGAPSIENESSITEPSSWASIAYSSFLWWASAGERSTAQEEETEQDASLLEDLVNTTTIPTSPLTPTNATKHRRSSSIKRRKRSTTSLSRLVTGEDSDEERDPPSLEETQQKSMVLIAYFHRSTTLLVSGLDDIVNGDDNDEQEHHDDEVIQLTAEDVSRLGLDIWSAADAQFIGDIGWAWWSKDIQWSGRNVELCGVRIC</sequence>